<dbReference type="Pfam" id="PF00534">
    <property type="entry name" value="Glycos_transf_1"/>
    <property type="match status" value="1"/>
</dbReference>
<reference evidence="3 4" key="1">
    <citation type="journal article" date="2011" name="J. Bacteriol.">
        <title>Draft genome sequence of Caloramator australicus strain RC3T, a thermoanaerobe from the Great Artesian Basin of Australia.</title>
        <authorList>
            <person name="Ogg C.D."/>
            <person name="Patel B.K.C."/>
        </authorList>
    </citation>
    <scope>NUCLEOTIDE SEQUENCE [LARGE SCALE GENOMIC DNA]</scope>
    <source>
        <strain evidence="3 4">RC3</strain>
    </source>
</reference>
<dbReference type="SUPFAM" id="SSF53756">
    <property type="entry name" value="UDP-Glycosyltransferase/glycogen phosphorylase"/>
    <property type="match status" value="1"/>
</dbReference>
<dbReference type="Proteomes" id="UP000007652">
    <property type="component" value="Unassembled WGS sequence"/>
</dbReference>
<organism evidence="3 4">
    <name type="scientific">Caloramator australicus RC3</name>
    <dbReference type="NCBI Taxonomy" id="857293"/>
    <lineage>
        <taxon>Bacteria</taxon>
        <taxon>Bacillati</taxon>
        <taxon>Bacillota</taxon>
        <taxon>Clostridia</taxon>
        <taxon>Eubacteriales</taxon>
        <taxon>Clostridiaceae</taxon>
        <taxon>Caloramator</taxon>
    </lineage>
</organism>
<evidence type="ECO:0000259" key="1">
    <source>
        <dbReference type="Pfam" id="PF00534"/>
    </source>
</evidence>
<protein>
    <submittedName>
        <fullName evidence="3">Glycosyl transferase, group 1</fullName>
    </submittedName>
</protein>
<keyword evidence="4" id="KW-1185">Reference proteome</keyword>
<proteinExistence type="predicted"/>
<dbReference type="AlphaFoldDB" id="I7J642"/>
<accession>I7J642</accession>
<dbReference type="STRING" id="857293.CAAU_2188"/>
<evidence type="ECO:0000313" key="4">
    <source>
        <dbReference type="Proteomes" id="UP000007652"/>
    </source>
</evidence>
<dbReference type="PANTHER" id="PTHR12526:SF638">
    <property type="entry name" value="SPORE COAT PROTEIN SA"/>
    <property type="match status" value="1"/>
</dbReference>
<evidence type="ECO:0000313" key="3">
    <source>
        <dbReference type="EMBL" id="CCJ34272.1"/>
    </source>
</evidence>
<comment type="caution">
    <text evidence="3">The sequence shown here is derived from an EMBL/GenBank/DDBJ whole genome shotgun (WGS) entry which is preliminary data.</text>
</comment>
<dbReference type="PANTHER" id="PTHR12526">
    <property type="entry name" value="GLYCOSYLTRANSFERASE"/>
    <property type="match status" value="1"/>
</dbReference>
<dbReference type="Gene3D" id="3.40.50.2000">
    <property type="entry name" value="Glycogen Phosphorylase B"/>
    <property type="match status" value="2"/>
</dbReference>
<dbReference type="RefSeq" id="WP_008909528.1">
    <property type="nucleotide sequence ID" value="NZ_CAKP01000113.1"/>
</dbReference>
<dbReference type="InterPro" id="IPR028098">
    <property type="entry name" value="Glyco_trans_4-like_N"/>
</dbReference>
<dbReference type="Pfam" id="PF13439">
    <property type="entry name" value="Glyco_transf_4"/>
    <property type="match status" value="1"/>
</dbReference>
<dbReference type="GO" id="GO:0016757">
    <property type="term" value="F:glycosyltransferase activity"/>
    <property type="evidence" value="ECO:0007669"/>
    <property type="project" value="InterPro"/>
</dbReference>
<name>I7J642_9CLOT</name>
<dbReference type="EMBL" id="CAKP01000113">
    <property type="protein sequence ID" value="CCJ34272.1"/>
    <property type="molecule type" value="Genomic_DNA"/>
</dbReference>
<sequence length="367" mass="42521">MKVLHIISGGEVGGSKRHLLSLAANAKSFKNIIICLMDGALYREGLEMGLDIRLIEQRGRFDLSILDEIKKVAVKEEVDLINCHGGRANFLGMFLKKIIKKPFVTTIHSDYLMDYEGNPFKTLIFSRINAYALKSFDYYIAVSKDFKKMLVERGYEEEKIFVVYNGIDFDEVYNFDYDEIIEKYDLPRNKKFVTMVARLHPIKGHKFFFDAAKKVLKECPDAMFLIVGDGPIRDQLERYVEEYDIADSVVFLGFQRPDEFLYISRFTCLTSRSESFPLSILESAKYKKTVVSTMVGGISDLVEDGNNGYLVEYGDVEDLTEKMLNLLRDDLKCIEFGKRLHDKARQFYSIERFVEGYKEIYEKIMED</sequence>
<evidence type="ECO:0000259" key="2">
    <source>
        <dbReference type="Pfam" id="PF13439"/>
    </source>
</evidence>
<gene>
    <name evidence="3" type="ORF">CAAU_2188</name>
</gene>
<keyword evidence="3" id="KW-0808">Transferase</keyword>
<dbReference type="InterPro" id="IPR001296">
    <property type="entry name" value="Glyco_trans_1"/>
</dbReference>
<feature type="domain" description="Glycosyl transferase family 1" evidence="1">
    <location>
        <begin position="177"/>
        <end position="344"/>
    </location>
</feature>
<dbReference type="eggNOG" id="COG0438">
    <property type="taxonomic scope" value="Bacteria"/>
</dbReference>
<feature type="domain" description="Glycosyltransferase subfamily 4-like N-terminal" evidence="2">
    <location>
        <begin position="12"/>
        <end position="170"/>
    </location>
</feature>
<dbReference type="CDD" id="cd03801">
    <property type="entry name" value="GT4_PimA-like"/>
    <property type="match status" value="1"/>
</dbReference>